<dbReference type="AlphaFoldDB" id="A0A2A9P712"/>
<reference evidence="2 3" key="2">
    <citation type="journal article" date="2017" name="Sci. Rep.">
        <title>Ant-infecting Ophiocordyceps genomes reveal a high diversity of potential behavioral manipulation genes and a possible major role for enterotoxins.</title>
        <authorList>
            <person name="de Bekker C."/>
            <person name="Ohm R.A."/>
            <person name="Evans H.C."/>
            <person name="Brachmann A."/>
            <person name="Hughes D.P."/>
        </authorList>
    </citation>
    <scope>NUCLEOTIDE SEQUENCE [LARGE SCALE GENOMIC DNA]</scope>
    <source>
        <strain evidence="2 3">SC16a</strain>
    </source>
</reference>
<comment type="caution">
    <text evidence="2">The sequence shown here is derived from an EMBL/GenBank/DDBJ whole genome shotgun (WGS) entry which is preliminary data.</text>
</comment>
<organism evidence="2 3">
    <name type="scientific">Ophiocordyceps unilateralis</name>
    <name type="common">Zombie-ant fungus</name>
    <name type="synonym">Torrubia unilateralis</name>
    <dbReference type="NCBI Taxonomy" id="268505"/>
    <lineage>
        <taxon>Eukaryota</taxon>
        <taxon>Fungi</taxon>
        <taxon>Dikarya</taxon>
        <taxon>Ascomycota</taxon>
        <taxon>Pezizomycotina</taxon>
        <taxon>Sordariomycetes</taxon>
        <taxon>Hypocreomycetidae</taxon>
        <taxon>Hypocreales</taxon>
        <taxon>Ophiocordycipitaceae</taxon>
        <taxon>Ophiocordyceps</taxon>
    </lineage>
</organism>
<evidence type="ECO:0000313" key="2">
    <source>
        <dbReference type="EMBL" id="PFH56994.1"/>
    </source>
</evidence>
<proteinExistence type="predicted"/>
<name>A0A2A9P712_OPHUN</name>
<dbReference type="Proteomes" id="UP000037136">
    <property type="component" value="Unassembled WGS sequence"/>
</dbReference>
<protein>
    <submittedName>
        <fullName evidence="2">Uncharacterized protein</fullName>
    </submittedName>
</protein>
<accession>A0A2A9P712</accession>
<gene>
    <name evidence="2" type="ORF">XA68_15660</name>
</gene>
<feature type="compositionally biased region" description="Basic residues" evidence="1">
    <location>
        <begin position="72"/>
        <end position="81"/>
    </location>
</feature>
<evidence type="ECO:0000313" key="3">
    <source>
        <dbReference type="Proteomes" id="UP000037136"/>
    </source>
</evidence>
<dbReference type="EMBL" id="LAZP02000473">
    <property type="protein sequence ID" value="PFH56994.1"/>
    <property type="molecule type" value="Genomic_DNA"/>
</dbReference>
<evidence type="ECO:0000256" key="1">
    <source>
        <dbReference type="SAM" id="MobiDB-lite"/>
    </source>
</evidence>
<reference evidence="2 3" key="1">
    <citation type="journal article" date="2015" name="BMC Genomics">
        <title>Gene expression during zombie ant biting behavior reflects the complexity underlying fungal parasitic behavioral manipulation.</title>
        <authorList>
            <person name="de Bekker C."/>
            <person name="Ohm R.A."/>
            <person name="Loreto R.G."/>
            <person name="Sebastian A."/>
            <person name="Albert I."/>
            <person name="Merrow M."/>
            <person name="Brachmann A."/>
            <person name="Hughes D.P."/>
        </authorList>
    </citation>
    <scope>NUCLEOTIDE SEQUENCE [LARGE SCALE GENOMIC DNA]</scope>
    <source>
        <strain evidence="2 3">SC16a</strain>
    </source>
</reference>
<keyword evidence="3" id="KW-1185">Reference proteome</keyword>
<sequence>MVHLHTSRRYSYYYQTSRLSKQTIDCTQPLFFDPTVDEKQPSVKMPILGATRKLDRGEKLDRVRRDRDKSNRRQAHAAAKKGIRDFYTL</sequence>
<feature type="compositionally biased region" description="Basic and acidic residues" evidence="1">
    <location>
        <begin position="55"/>
        <end position="71"/>
    </location>
</feature>
<feature type="region of interest" description="Disordered" evidence="1">
    <location>
        <begin position="55"/>
        <end position="81"/>
    </location>
</feature>